<dbReference type="InterPro" id="IPR002145">
    <property type="entry name" value="CopG"/>
</dbReference>
<dbReference type="InterPro" id="IPR014864">
    <property type="entry name" value="TF_NikR_Ni-bd_C"/>
</dbReference>
<keyword evidence="6" id="KW-0238">DNA-binding</keyword>
<evidence type="ECO:0000313" key="10">
    <source>
        <dbReference type="EMBL" id="CEG12418.1"/>
    </source>
</evidence>
<sequence length="142" mass="15892">MKNTKIKVERASISLPESLLEKFDLLIAKKCYANRSEALRDLIRNLLIEEEWNENADVVATVTLIYNHHASNLLDKLTDVEHESIGKIISTMHIHIDTDNCLEVLCLKGKSSVVKGIGDKLISQKGVKYGKMVMATTGKEVD</sequence>
<evidence type="ECO:0000256" key="5">
    <source>
        <dbReference type="ARBA" id="ARBA00023015"/>
    </source>
</evidence>
<evidence type="ECO:0000256" key="4">
    <source>
        <dbReference type="ARBA" id="ARBA00022723"/>
    </source>
</evidence>
<dbReference type="PANTHER" id="PTHR34719:SF2">
    <property type="entry name" value="NICKEL-RESPONSIVE REGULATOR"/>
    <property type="match status" value="1"/>
</dbReference>
<dbReference type="InterPro" id="IPR013321">
    <property type="entry name" value="Arc_rbn_hlx_hlx"/>
</dbReference>
<dbReference type="GO" id="GO:0006355">
    <property type="term" value="P:regulation of DNA-templated transcription"/>
    <property type="evidence" value="ECO:0007669"/>
    <property type="project" value="InterPro"/>
</dbReference>
<dbReference type="InterPro" id="IPR010985">
    <property type="entry name" value="Ribbon_hlx_hlx"/>
</dbReference>
<evidence type="ECO:0000256" key="7">
    <source>
        <dbReference type="ARBA" id="ARBA00023163"/>
    </source>
</evidence>
<dbReference type="GO" id="GO:0003677">
    <property type="term" value="F:DNA binding"/>
    <property type="evidence" value="ECO:0007669"/>
    <property type="project" value="UniProtKB-KW"/>
</dbReference>
<comment type="cofactor">
    <cofactor evidence="1">
        <name>Ni(2+)</name>
        <dbReference type="ChEBI" id="CHEBI:49786"/>
    </cofactor>
</comment>
<dbReference type="NCBIfam" id="NF001884">
    <property type="entry name" value="PRK00630.1"/>
    <property type="match status" value="1"/>
</dbReference>
<proteinExistence type="inferred from homology"/>
<dbReference type="InterPro" id="IPR027271">
    <property type="entry name" value="Acetolactate_synth/TF_NikR_C"/>
</dbReference>
<dbReference type="CDD" id="cd22231">
    <property type="entry name" value="RHH_NikR_HicB-like"/>
    <property type="match status" value="1"/>
</dbReference>
<reference evidence="10" key="1">
    <citation type="submission" date="2014-09" db="EMBL/GenBank/DDBJ databases">
        <authorList>
            <person name="Probst J Alexander"/>
        </authorList>
    </citation>
    <scope>NUCLEOTIDE SEQUENCE</scope>
</reference>
<dbReference type="SUPFAM" id="SSF47598">
    <property type="entry name" value="Ribbon-helix-helix"/>
    <property type="match status" value="1"/>
</dbReference>
<dbReference type="GO" id="GO:0016151">
    <property type="term" value="F:nickel cation binding"/>
    <property type="evidence" value="ECO:0007669"/>
    <property type="project" value="InterPro"/>
</dbReference>
<feature type="domain" description="Ribbon-helix-helix protein CopG" evidence="8">
    <location>
        <begin position="12"/>
        <end position="50"/>
    </location>
</feature>
<evidence type="ECO:0000259" key="9">
    <source>
        <dbReference type="Pfam" id="PF08753"/>
    </source>
</evidence>
<evidence type="ECO:0000256" key="2">
    <source>
        <dbReference type="ARBA" id="ARBA00008478"/>
    </source>
</evidence>
<evidence type="ECO:0000256" key="6">
    <source>
        <dbReference type="ARBA" id="ARBA00023125"/>
    </source>
</evidence>
<dbReference type="InterPro" id="IPR045865">
    <property type="entry name" value="ACT-like_dom_sf"/>
</dbReference>
<dbReference type="SUPFAM" id="SSF55021">
    <property type="entry name" value="ACT-like"/>
    <property type="match status" value="1"/>
</dbReference>
<name>A0A098E8R4_9ZZZZ</name>
<dbReference type="NCBIfam" id="NF002815">
    <property type="entry name" value="PRK02967.1"/>
    <property type="match status" value="1"/>
</dbReference>
<dbReference type="HAMAP" id="MF_00476">
    <property type="entry name" value="NikR"/>
    <property type="match status" value="1"/>
</dbReference>
<dbReference type="Gene3D" id="3.30.70.1150">
    <property type="entry name" value="ACT-like. Chain A, domain 2"/>
    <property type="match status" value="1"/>
</dbReference>
<dbReference type="NCBIfam" id="NF002169">
    <property type="entry name" value="PRK01002.1"/>
    <property type="match status" value="1"/>
</dbReference>
<dbReference type="NCBIfam" id="NF003381">
    <property type="entry name" value="PRK04460.1"/>
    <property type="match status" value="1"/>
</dbReference>
<evidence type="ECO:0000256" key="1">
    <source>
        <dbReference type="ARBA" id="ARBA00001967"/>
    </source>
</evidence>
<keyword evidence="7" id="KW-0804">Transcription</keyword>
<evidence type="ECO:0000256" key="3">
    <source>
        <dbReference type="ARBA" id="ARBA00022596"/>
    </source>
</evidence>
<comment type="similarity">
    <text evidence="2">Belongs to the transcriptional regulatory CopG/NikR family.</text>
</comment>
<dbReference type="InterPro" id="IPR050192">
    <property type="entry name" value="CopG/NikR_regulator"/>
</dbReference>
<organism evidence="10">
    <name type="scientific">groundwater metagenome</name>
    <dbReference type="NCBI Taxonomy" id="717931"/>
    <lineage>
        <taxon>unclassified sequences</taxon>
        <taxon>metagenomes</taxon>
        <taxon>ecological metagenomes</taxon>
    </lineage>
</organism>
<feature type="domain" description="Transcription factor NikR nickel binding C-terminal" evidence="9">
    <location>
        <begin position="59"/>
        <end position="134"/>
    </location>
</feature>
<dbReference type="EMBL" id="CCXY01000143">
    <property type="protein sequence ID" value="CEG12418.1"/>
    <property type="molecule type" value="Genomic_DNA"/>
</dbReference>
<dbReference type="Gene3D" id="1.10.1220.10">
    <property type="entry name" value="Met repressor-like"/>
    <property type="match status" value="1"/>
</dbReference>
<dbReference type="PANTHER" id="PTHR34719">
    <property type="entry name" value="NICKEL-RESPONSIVE REGULATOR"/>
    <property type="match status" value="1"/>
</dbReference>
<dbReference type="AlphaFoldDB" id="A0A098E8R4"/>
<dbReference type="Pfam" id="PF08753">
    <property type="entry name" value="NikR_C"/>
    <property type="match status" value="1"/>
</dbReference>
<accession>A0A098E8R4</accession>
<gene>
    <name evidence="10" type="ORF">MSIBF_A2270006</name>
</gene>
<keyword evidence="4" id="KW-0479">Metal-binding</keyword>
<protein>
    <submittedName>
        <fullName evidence="10">Putative nickel-responsive regulator</fullName>
    </submittedName>
</protein>
<dbReference type="GO" id="GO:0010045">
    <property type="term" value="P:response to nickel cation"/>
    <property type="evidence" value="ECO:0007669"/>
    <property type="project" value="InterPro"/>
</dbReference>
<dbReference type="Pfam" id="PF01402">
    <property type="entry name" value="RHH_1"/>
    <property type="match status" value="1"/>
</dbReference>
<evidence type="ECO:0000259" key="8">
    <source>
        <dbReference type="Pfam" id="PF01402"/>
    </source>
</evidence>
<keyword evidence="3" id="KW-0533">Nickel</keyword>
<dbReference type="InterPro" id="IPR022988">
    <property type="entry name" value="Ni_resp_reg_NikR"/>
</dbReference>
<keyword evidence="5" id="KW-0805">Transcription regulation</keyword>